<dbReference type="EMBL" id="VUOA01000009">
    <property type="protein sequence ID" value="KAA2241128.1"/>
    <property type="molecule type" value="Genomic_DNA"/>
</dbReference>
<name>A0A5B2VR32_9HYPH</name>
<dbReference type="Proteomes" id="UP000323142">
    <property type="component" value="Unassembled WGS sequence"/>
</dbReference>
<protein>
    <submittedName>
        <fullName evidence="1">Uncharacterized protein</fullName>
    </submittedName>
</protein>
<accession>A0A5B2VR32</accession>
<evidence type="ECO:0000313" key="2">
    <source>
        <dbReference type="Proteomes" id="UP000323142"/>
    </source>
</evidence>
<reference evidence="1 2" key="1">
    <citation type="submission" date="2019-09" db="EMBL/GenBank/DDBJ databases">
        <title>Salinarimonas rosea gen. nov., sp. nov., a new member of the a-2 subgroup of the Proteobacteria.</title>
        <authorList>
            <person name="Liu J."/>
        </authorList>
    </citation>
    <scope>NUCLEOTIDE SEQUENCE [LARGE SCALE GENOMIC DNA]</scope>
    <source>
        <strain evidence="1 2">BN140002</strain>
    </source>
</reference>
<dbReference type="RefSeq" id="WP_149815909.1">
    <property type="nucleotide sequence ID" value="NZ_VUOA01000009.1"/>
</dbReference>
<keyword evidence="2" id="KW-1185">Reference proteome</keyword>
<dbReference type="OrthoDB" id="7202559at2"/>
<gene>
    <name evidence="1" type="ORF">F0L46_04845</name>
</gene>
<dbReference type="AlphaFoldDB" id="A0A5B2VR32"/>
<comment type="caution">
    <text evidence="1">The sequence shown here is derived from an EMBL/GenBank/DDBJ whole genome shotgun (WGS) entry which is preliminary data.</text>
</comment>
<reference evidence="1 2" key="2">
    <citation type="submission" date="2019-09" db="EMBL/GenBank/DDBJ databases">
        <authorList>
            <person name="Jin C."/>
        </authorList>
    </citation>
    <scope>NUCLEOTIDE SEQUENCE [LARGE SCALE GENOMIC DNA]</scope>
    <source>
        <strain evidence="1 2">BN140002</strain>
    </source>
</reference>
<sequence length="125" mass="13804">MTSDLDRLNMSAMASMERMAEIQHLKANPAGYLFDRLRERIKLFRLQLSDDCDIGIIAGGGGGAFYVEEVSFSNPDMLIFRGLDADGYAIELMQHHSQLSVTLTALPKRGDRPATVGFLVNGKPE</sequence>
<proteinExistence type="predicted"/>
<organism evidence="1 2">
    <name type="scientific">Salinarimonas soli</name>
    <dbReference type="NCBI Taxonomy" id="1638099"/>
    <lineage>
        <taxon>Bacteria</taxon>
        <taxon>Pseudomonadati</taxon>
        <taxon>Pseudomonadota</taxon>
        <taxon>Alphaproteobacteria</taxon>
        <taxon>Hyphomicrobiales</taxon>
        <taxon>Salinarimonadaceae</taxon>
        <taxon>Salinarimonas</taxon>
    </lineage>
</organism>
<evidence type="ECO:0000313" key="1">
    <source>
        <dbReference type="EMBL" id="KAA2241128.1"/>
    </source>
</evidence>